<organism evidence="2 3">
    <name type="scientific">Triangularia verruculosa</name>
    <dbReference type="NCBI Taxonomy" id="2587418"/>
    <lineage>
        <taxon>Eukaryota</taxon>
        <taxon>Fungi</taxon>
        <taxon>Dikarya</taxon>
        <taxon>Ascomycota</taxon>
        <taxon>Pezizomycotina</taxon>
        <taxon>Sordariomycetes</taxon>
        <taxon>Sordariomycetidae</taxon>
        <taxon>Sordariales</taxon>
        <taxon>Podosporaceae</taxon>
        <taxon>Triangularia</taxon>
    </lineage>
</organism>
<proteinExistence type="predicted"/>
<evidence type="ECO:0000256" key="1">
    <source>
        <dbReference type="SAM" id="SignalP"/>
    </source>
</evidence>
<dbReference type="AlphaFoldDB" id="A0AAN6X4U6"/>
<reference evidence="2" key="1">
    <citation type="journal article" date="2023" name="Mol. Phylogenet. Evol.">
        <title>Genome-scale phylogeny and comparative genomics of the fungal order Sordariales.</title>
        <authorList>
            <person name="Hensen N."/>
            <person name="Bonometti L."/>
            <person name="Westerberg I."/>
            <person name="Brannstrom I.O."/>
            <person name="Guillou S."/>
            <person name="Cros-Aarteil S."/>
            <person name="Calhoun S."/>
            <person name="Haridas S."/>
            <person name="Kuo A."/>
            <person name="Mondo S."/>
            <person name="Pangilinan J."/>
            <person name="Riley R."/>
            <person name="LaButti K."/>
            <person name="Andreopoulos B."/>
            <person name="Lipzen A."/>
            <person name="Chen C."/>
            <person name="Yan M."/>
            <person name="Daum C."/>
            <person name="Ng V."/>
            <person name="Clum A."/>
            <person name="Steindorff A."/>
            <person name="Ohm R.A."/>
            <person name="Martin F."/>
            <person name="Silar P."/>
            <person name="Natvig D.O."/>
            <person name="Lalanne C."/>
            <person name="Gautier V."/>
            <person name="Ament-Velasquez S.L."/>
            <person name="Kruys A."/>
            <person name="Hutchinson M.I."/>
            <person name="Powell A.J."/>
            <person name="Barry K."/>
            <person name="Miller A.N."/>
            <person name="Grigoriev I.V."/>
            <person name="Debuchy R."/>
            <person name="Gladieux P."/>
            <person name="Hiltunen Thoren M."/>
            <person name="Johannesson H."/>
        </authorList>
    </citation>
    <scope>NUCLEOTIDE SEQUENCE</scope>
    <source>
        <strain evidence="2">CBS 315.58</strain>
    </source>
</reference>
<feature type="chain" id="PRO_5042993621" evidence="1">
    <location>
        <begin position="19"/>
        <end position="108"/>
    </location>
</feature>
<protein>
    <submittedName>
        <fullName evidence="2">Uncharacterized protein</fullName>
    </submittedName>
</protein>
<keyword evidence="3" id="KW-1185">Reference proteome</keyword>
<evidence type="ECO:0000313" key="3">
    <source>
        <dbReference type="Proteomes" id="UP001303160"/>
    </source>
</evidence>
<gene>
    <name evidence="2" type="ORF">QBC40DRAFT_291440</name>
</gene>
<dbReference type="Proteomes" id="UP001303160">
    <property type="component" value="Unassembled WGS sequence"/>
</dbReference>
<evidence type="ECO:0000313" key="2">
    <source>
        <dbReference type="EMBL" id="KAK4194074.1"/>
    </source>
</evidence>
<keyword evidence="1" id="KW-0732">Signal</keyword>
<sequence length="108" mass="11802">MYLSHFFLLSALTGFTIATPITFDTSTQSATKREITRRDCPYQEEPSPLCGLFPGLPFSCPSKNRCEVCHGSNPNCQLCHEGGNPKDAGETFAACVACEVSCKAWRCC</sequence>
<reference evidence="2" key="2">
    <citation type="submission" date="2023-05" db="EMBL/GenBank/DDBJ databases">
        <authorList>
            <consortium name="Lawrence Berkeley National Laboratory"/>
            <person name="Steindorff A."/>
            <person name="Hensen N."/>
            <person name="Bonometti L."/>
            <person name="Westerberg I."/>
            <person name="Brannstrom I.O."/>
            <person name="Guillou S."/>
            <person name="Cros-Aarteil S."/>
            <person name="Calhoun S."/>
            <person name="Haridas S."/>
            <person name="Kuo A."/>
            <person name="Mondo S."/>
            <person name="Pangilinan J."/>
            <person name="Riley R."/>
            <person name="Labutti K."/>
            <person name="Andreopoulos B."/>
            <person name="Lipzen A."/>
            <person name="Chen C."/>
            <person name="Yanf M."/>
            <person name="Daum C."/>
            <person name="Ng V."/>
            <person name="Clum A."/>
            <person name="Ohm R."/>
            <person name="Martin F."/>
            <person name="Silar P."/>
            <person name="Natvig D."/>
            <person name="Lalanne C."/>
            <person name="Gautier V."/>
            <person name="Ament-Velasquez S.L."/>
            <person name="Kruys A."/>
            <person name="Hutchinson M.I."/>
            <person name="Powell A.J."/>
            <person name="Barry K."/>
            <person name="Miller A.N."/>
            <person name="Grigoriev I.V."/>
            <person name="Debuchy R."/>
            <person name="Gladieux P."/>
            <person name="Thoren M.H."/>
            <person name="Johannesson H."/>
        </authorList>
    </citation>
    <scope>NUCLEOTIDE SEQUENCE</scope>
    <source>
        <strain evidence="2">CBS 315.58</strain>
    </source>
</reference>
<comment type="caution">
    <text evidence="2">The sequence shown here is derived from an EMBL/GenBank/DDBJ whole genome shotgun (WGS) entry which is preliminary data.</text>
</comment>
<dbReference type="EMBL" id="MU864107">
    <property type="protein sequence ID" value="KAK4194074.1"/>
    <property type="molecule type" value="Genomic_DNA"/>
</dbReference>
<feature type="signal peptide" evidence="1">
    <location>
        <begin position="1"/>
        <end position="18"/>
    </location>
</feature>
<accession>A0AAN6X4U6</accession>
<name>A0AAN6X4U6_9PEZI</name>